<dbReference type="Proteomes" id="UP000588068">
    <property type="component" value="Unassembled WGS sequence"/>
</dbReference>
<dbReference type="RefSeq" id="WP_184329437.1">
    <property type="nucleotide sequence ID" value="NZ_JACHHZ010000001.1"/>
</dbReference>
<dbReference type="Gene3D" id="3.90.550.10">
    <property type="entry name" value="Spore Coat Polysaccharide Biosynthesis Protein SpsA, Chain A"/>
    <property type="match status" value="1"/>
</dbReference>
<name>A0A841HH87_9GAMM</name>
<dbReference type="Pfam" id="PF00535">
    <property type="entry name" value="Glycos_transf_2"/>
    <property type="match status" value="1"/>
</dbReference>
<dbReference type="GO" id="GO:0016758">
    <property type="term" value="F:hexosyltransferase activity"/>
    <property type="evidence" value="ECO:0007669"/>
    <property type="project" value="UniProtKB-ARBA"/>
</dbReference>
<keyword evidence="2" id="KW-0808">Transferase</keyword>
<keyword evidence="3" id="KW-1185">Reference proteome</keyword>
<comment type="caution">
    <text evidence="2">The sequence shown here is derived from an EMBL/GenBank/DDBJ whole genome shotgun (WGS) entry which is preliminary data.</text>
</comment>
<evidence type="ECO:0000313" key="3">
    <source>
        <dbReference type="Proteomes" id="UP000588068"/>
    </source>
</evidence>
<sequence length="312" mass="34348">MTALVSVIVAAYNAADLIGETLESIQSQSYSDIEIIVVDDGSGDSTREVVRRFDGVTLIESTNSGGPSVPRNIGARHARGDYLAFFDADDLMTTDHIRMLVEFLESHASAQLAICNYRNFTEQGPYPRTHFDTCTNLRRVLAKLDSNLLTGSQARDALLIENFGCTCASMFRRAAFEASGGFDAGLHVGEDYDLIYRVAGMGDVGVVPYVGFDRRLHGNNVSNRVEYNLRQKLRTRQKILAGEPDAARQRSLRHIIGRLHADLFQHLSRRSPREALMHLWHAASSGAGVVNIQTLKGLAKVAIGSSERLLRG</sequence>
<dbReference type="EMBL" id="JACHHZ010000001">
    <property type="protein sequence ID" value="MBB6091648.1"/>
    <property type="molecule type" value="Genomic_DNA"/>
</dbReference>
<gene>
    <name evidence="2" type="ORF">HNQ60_000494</name>
</gene>
<evidence type="ECO:0000313" key="2">
    <source>
        <dbReference type="EMBL" id="MBB6091648.1"/>
    </source>
</evidence>
<reference evidence="2 3" key="1">
    <citation type="submission" date="2020-08" db="EMBL/GenBank/DDBJ databases">
        <title>Genomic Encyclopedia of Type Strains, Phase IV (KMG-IV): sequencing the most valuable type-strain genomes for metagenomic binning, comparative biology and taxonomic classification.</title>
        <authorList>
            <person name="Goeker M."/>
        </authorList>
    </citation>
    <scope>NUCLEOTIDE SEQUENCE [LARGE SCALE GENOMIC DNA]</scope>
    <source>
        <strain evidence="2 3">DSM 26723</strain>
    </source>
</reference>
<evidence type="ECO:0000259" key="1">
    <source>
        <dbReference type="Pfam" id="PF00535"/>
    </source>
</evidence>
<dbReference type="CDD" id="cd00761">
    <property type="entry name" value="Glyco_tranf_GTA_type"/>
    <property type="match status" value="1"/>
</dbReference>
<feature type="domain" description="Glycosyltransferase 2-like" evidence="1">
    <location>
        <begin position="6"/>
        <end position="178"/>
    </location>
</feature>
<dbReference type="SUPFAM" id="SSF53448">
    <property type="entry name" value="Nucleotide-diphospho-sugar transferases"/>
    <property type="match status" value="1"/>
</dbReference>
<protein>
    <submittedName>
        <fullName evidence="2">Glycosyltransferase involved in cell wall biosynthesis</fullName>
    </submittedName>
</protein>
<accession>A0A841HH87</accession>
<dbReference type="InterPro" id="IPR001173">
    <property type="entry name" value="Glyco_trans_2-like"/>
</dbReference>
<organism evidence="2 3">
    <name type="scientific">Povalibacter uvarum</name>
    <dbReference type="NCBI Taxonomy" id="732238"/>
    <lineage>
        <taxon>Bacteria</taxon>
        <taxon>Pseudomonadati</taxon>
        <taxon>Pseudomonadota</taxon>
        <taxon>Gammaproteobacteria</taxon>
        <taxon>Steroidobacterales</taxon>
        <taxon>Steroidobacteraceae</taxon>
        <taxon>Povalibacter</taxon>
    </lineage>
</organism>
<dbReference type="AlphaFoldDB" id="A0A841HH87"/>
<dbReference type="InterPro" id="IPR029044">
    <property type="entry name" value="Nucleotide-diphossugar_trans"/>
</dbReference>
<dbReference type="PANTHER" id="PTHR22916">
    <property type="entry name" value="GLYCOSYLTRANSFERASE"/>
    <property type="match status" value="1"/>
</dbReference>
<proteinExistence type="predicted"/>